<dbReference type="EMBL" id="JACASF010000007">
    <property type="protein sequence ID" value="KAF6468829.1"/>
    <property type="molecule type" value="Genomic_DNA"/>
</dbReference>
<dbReference type="InterPro" id="IPR016024">
    <property type="entry name" value="ARM-type_fold"/>
</dbReference>
<organism evidence="3 4">
    <name type="scientific">Molossus molossus</name>
    <name type="common">Pallas' mastiff bat</name>
    <name type="synonym">Vespertilio molossus</name>
    <dbReference type="NCBI Taxonomy" id="27622"/>
    <lineage>
        <taxon>Eukaryota</taxon>
        <taxon>Metazoa</taxon>
        <taxon>Chordata</taxon>
        <taxon>Craniata</taxon>
        <taxon>Vertebrata</taxon>
        <taxon>Euteleostomi</taxon>
        <taxon>Mammalia</taxon>
        <taxon>Eutheria</taxon>
        <taxon>Laurasiatheria</taxon>
        <taxon>Chiroptera</taxon>
        <taxon>Yangochiroptera</taxon>
        <taxon>Molossidae</taxon>
        <taxon>Molossus</taxon>
    </lineage>
</organism>
<evidence type="ECO:0000256" key="2">
    <source>
        <dbReference type="SAM" id="Phobius"/>
    </source>
</evidence>
<feature type="region of interest" description="Disordered" evidence="1">
    <location>
        <begin position="414"/>
        <end position="434"/>
    </location>
</feature>
<dbReference type="FunCoup" id="A0A7J8HAD6">
    <property type="interactions" value="10"/>
</dbReference>
<keyword evidence="4" id="KW-1185">Reference proteome</keyword>
<keyword evidence="2" id="KW-1133">Transmembrane helix</keyword>
<dbReference type="InParanoid" id="A0A7J8HAD6"/>
<dbReference type="Proteomes" id="UP000550707">
    <property type="component" value="Unassembled WGS sequence"/>
</dbReference>
<dbReference type="SUPFAM" id="SSF48371">
    <property type="entry name" value="ARM repeat"/>
    <property type="match status" value="1"/>
</dbReference>
<feature type="transmembrane region" description="Helical" evidence="2">
    <location>
        <begin position="24"/>
        <end position="45"/>
    </location>
</feature>
<proteinExistence type="predicted"/>
<feature type="compositionally biased region" description="Polar residues" evidence="1">
    <location>
        <begin position="1757"/>
        <end position="1766"/>
    </location>
</feature>
<feature type="region of interest" description="Disordered" evidence="1">
    <location>
        <begin position="455"/>
        <end position="482"/>
    </location>
</feature>
<evidence type="ECO:0000256" key="1">
    <source>
        <dbReference type="SAM" id="MobiDB-lite"/>
    </source>
</evidence>
<protein>
    <submittedName>
        <fullName evidence="3">ATP binding cassette subfamily A member 13</fullName>
    </submittedName>
</protein>
<feature type="region of interest" description="Disordered" evidence="1">
    <location>
        <begin position="532"/>
        <end position="559"/>
    </location>
</feature>
<evidence type="ECO:0000313" key="4">
    <source>
        <dbReference type="Proteomes" id="UP000550707"/>
    </source>
</evidence>
<name>A0A7J8HAD6_MOLMO</name>
<accession>A0A7J8HAD6</accession>
<feature type="region of interest" description="Disordered" evidence="1">
    <location>
        <begin position="1748"/>
        <end position="1769"/>
    </location>
</feature>
<reference evidence="3 4" key="1">
    <citation type="journal article" date="2020" name="Nature">
        <title>Six reference-quality genomes reveal evolution of bat adaptations.</title>
        <authorList>
            <person name="Jebb D."/>
            <person name="Huang Z."/>
            <person name="Pippel M."/>
            <person name="Hughes G.M."/>
            <person name="Lavrichenko K."/>
            <person name="Devanna P."/>
            <person name="Winkler S."/>
            <person name="Jermiin L.S."/>
            <person name="Skirmuntt E.C."/>
            <person name="Katzourakis A."/>
            <person name="Burkitt-Gray L."/>
            <person name="Ray D.A."/>
            <person name="Sullivan K.A.M."/>
            <person name="Roscito J.G."/>
            <person name="Kirilenko B.M."/>
            <person name="Davalos L.M."/>
            <person name="Corthals A.P."/>
            <person name="Power M.L."/>
            <person name="Jones G."/>
            <person name="Ransome R.D."/>
            <person name="Dechmann D.K.N."/>
            <person name="Locatelli A.G."/>
            <person name="Puechmaille S.J."/>
            <person name="Fedrigo O."/>
            <person name="Jarvis E.D."/>
            <person name="Hiller M."/>
            <person name="Vernes S.C."/>
            <person name="Myers E.W."/>
            <person name="Teeling E.C."/>
        </authorList>
    </citation>
    <scope>NUCLEOTIDE SEQUENCE [LARGE SCALE GENOMIC DNA]</scope>
    <source>
        <strain evidence="3">MMolMol1</strain>
        <tissue evidence="3">Muscle</tissue>
    </source>
</reference>
<keyword evidence="2" id="KW-0812">Transmembrane</keyword>
<gene>
    <name evidence="3" type="ORF">HJG59_000031</name>
</gene>
<comment type="caution">
    <text evidence="3">The sequence shown here is derived from an EMBL/GenBank/DDBJ whole genome shotgun (WGS) entry which is preliminary data.</text>
</comment>
<sequence length="2320" mass="255020">MGPAGRQLGALLWKNWLCRRRHRVLFLAEFIWPCTLFMILTVLRFQEPPRHRDNCYLQPRDLPSAGVFPFVRGLLCNTGARCRNTSYAESPGPGFRAHSGALSLSRFQARAVHHTINDLVFLQEMQDLADEICELMDKATDLKKVWVERAKTPGSSPGSGFPTLDLNKTEAVISKLESLQQQPQVWDFLRSLPRLSADDARAEDGARSGVLLLRVALSSLASLEDLDWLQLNPTFSRASGAVLHTTLSALTLLQGHGAATGPGYRLSLRSVVWDPPKVQADLKSRFGLDDLHAERVLNYSAELKGIPTDSSLEQMVCSVLSQTSEDEADREGHPGDGHARWSAASTYLVHAVSWPRVCRQVLQQVLTRAGHRLEALGGPPEGESLLPRWAVETLRAGQLLLEGIAGIGGIAAAAGPGGRAPPDTASPPAKEQQLMEQKLRPLEDERRGFLVSSEDLGEPLLLPNPSASSGGPTETLPHTRHSRVNRVKRTATQKVSEFGQEMIEEIPSLEKKGLHSVLRFLETALSGSDPKPLARWTRGVPDGGRGDPETSAARSDVSVAAHEGTLSKSFNLSQLFRSDGPTSPAGNLDFVHLSGTVIHSLRELGFLRQEQVSEALDIVRAVRNASGLLSALSEPQRRDVEDILTHMHLDIFQDRESALLLQICSLFHQYVDQFLGFQRGESPLSLLTRTSEHILELRKQFSFQNLSRAFAFLYETTELLGGISEAAPCQQLLSIFSLLELQTQSLMSTGVPELEVVNATLTGLRQRLLVDGDGRTSLFQYVHQLLRSSAGALLDNGCFALGNESASVNHSGAEGPPQTPPWAHVLASLSADGSVPGGLTAVRCSISWLQTWTGIWRSMAQMLKLDVDVLAPLHVGLTQLLGELESDAETSESCQGVFPIHRPARLIIDLLGNITQGGGIHDRDSFLNLRALWGALQDTLVRVKSLRWDQVEKSLSAMDTALGRLQAFLLNTRAGGEFLSSLLGVLASGSASEHRGRHVHLTNLLLSRNLTEGHTGGLTADLRETILFLRNVSRDQDLLSCADTFQNMTELMLEGGSLPANTSRRALRVLATLNSSLFSERAVRGLKVCIEWVGGPSHADATGTHGSAQGRLRGVLRRVREVESGLNSTLKLVTWLLNTMESDCVVHKSNINCVNIYLKNATDFLHVILAAVFEKEKAPTFEILLTHLNDSTDQVRMLISNLTRDFESASQSSWTHFIESSLRPVEMSGEIPGQFHNVWQHVVALGKDIQELAKDIFPALLENNVSSEAEKLLNLFTTGPKEEARHRLDSPLFHLARYLAFNLSHDLQNPRQTSPREILAAVSLGSQVVRDVLSALAPSVQHSNPEDPGSGQVLKKAAALLLALRKTDIDLLGDQLEQVGESLMDFLKNVSRLGTGSRGVHLLVGLMEKLADSFRSWNVNHLLRLSRLFPREDVDAVVGLYYALPHAVRLLHRVVDENVTEALQDIYSFIVLHGTGTSLVTKEDLAAVMKTLLDTVELVSDKPSVLAEAATCLPVVWCRSHTTSGFQQGPELEACNGHFYSQVASILGRLHLSPRGDVSQCSNGSAPMEVTREMVCVVRELVDWGSFLLELSEVFRVNSSLLRAVQGWWRKVLPFIPAPGNQSTGSTPGLCPPGPMKQVALQIIETFKEVNFSKVASDENILETLATLNETLNTEGAEAALRHLPLTMERRIEALSGDRSLENSARSLVSLLVTLLNADRAGGSVDVLSRFVRQGGATHIVEDLWRESEQTVKDPNRGSNSRTPFSDISKEIPAVNPGALHNMTLQLARLLGSQNSSPPQASEMTEGFLSLTKRWLRKYANEKSSKMSQTLFLLMANESSTDKGALLTNITSLLGDLKNISREGHSHGDLLDQEQPTNFSVVQLLLKSFLANAINNLAVDSHEAAWNLSDTDFQIMHFINLTLDQTKSEKGERLLLPPGSRVDFMERLLKTFFTFLEKESSENRVSLLTGLCRDVAAGTRLTQNLEKILLPGNSVVAFLGNFSVTADVKVKDLMRNVTELTGELRSVHISEGTIHSLLEADISHSQVLSSALVAALSESCGRDVLGLLLAFPEGREAQSATEELCRLPGAAVYTLLLSMTRNLDLHSLVYTALMPAEANRVLSPLLDVVSRLSRLLPRASRVLEDLPEFLDALRVTAWLDVPDVEQSKTLLSSSKVFLNLPRINELLGDDREKLNIPEDSTPFCLKLYGEILQSPNGALVWSFLKPILHGKTLHMPNTPEINKVIHKANYTFVFVDKLRTLSETLLNLSSSFQSSGHGRALEQLQEVLRNKFVRHFVESKLYIDIKKLIDKLQTYGECTA</sequence>
<keyword evidence="2" id="KW-0472">Membrane</keyword>
<evidence type="ECO:0000313" key="3">
    <source>
        <dbReference type="EMBL" id="KAF6468829.1"/>
    </source>
</evidence>